<proteinExistence type="predicted"/>
<dbReference type="SUPFAM" id="SSF116726">
    <property type="entry name" value="TrkA C-terminal domain-like"/>
    <property type="match status" value="1"/>
</dbReference>
<name>A0A0S8FW18_UNCW3</name>
<dbReference type="GO" id="GO:0006813">
    <property type="term" value="P:potassium ion transport"/>
    <property type="evidence" value="ECO:0007669"/>
    <property type="project" value="InterPro"/>
</dbReference>
<feature type="domain" description="RCK C-terminal" evidence="2">
    <location>
        <begin position="136"/>
        <end position="231"/>
    </location>
</feature>
<evidence type="ECO:0000259" key="2">
    <source>
        <dbReference type="PROSITE" id="PS51202"/>
    </source>
</evidence>
<gene>
    <name evidence="3" type="ORF">AMJ83_01500</name>
</gene>
<dbReference type="Pfam" id="PF02080">
    <property type="entry name" value="TrkA_C"/>
    <property type="match status" value="1"/>
</dbReference>
<sequence length="233" mass="25205">MPQFAVIGLGAFGRKVAFTLSEKGASVIAIDKNRESIEEIKERVSAALVLDSTDEDAMKAAGIKDVDAAVVALGDNQEEAILITAILKKMGVSKIVARAINQLYAHVLKSVGADNVIVIEEQMGEDLAKRLLSPEIYQHVVLTTGHSLVEIEARPEFIGKSLRQLDFRRTFGVNVIAIQKRTPTVNDEGKVAYTIEVNDVPGPDDRLEKGDVLVVVGADDNIENMSIAKKGKT</sequence>
<dbReference type="PANTHER" id="PTHR43833:SF7">
    <property type="entry name" value="KTR SYSTEM POTASSIUM UPTAKE PROTEIN C"/>
    <property type="match status" value="1"/>
</dbReference>
<dbReference type="PROSITE" id="PS51202">
    <property type="entry name" value="RCK_C"/>
    <property type="match status" value="1"/>
</dbReference>
<dbReference type="Proteomes" id="UP000051373">
    <property type="component" value="Unassembled WGS sequence"/>
</dbReference>
<dbReference type="Gene3D" id="3.40.50.720">
    <property type="entry name" value="NAD(P)-binding Rossmann-like Domain"/>
    <property type="match status" value="1"/>
</dbReference>
<accession>A0A0S8FW18</accession>
<comment type="caution">
    <text evidence="3">The sequence shown here is derived from an EMBL/GenBank/DDBJ whole genome shotgun (WGS) entry which is preliminary data.</text>
</comment>
<reference evidence="3 4" key="1">
    <citation type="journal article" date="2015" name="Microbiome">
        <title>Genomic resolution of linkages in carbon, nitrogen, and sulfur cycling among widespread estuary sediment bacteria.</title>
        <authorList>
            <person name="Baker B.J."/>
            <person name="Lazar C.S."/>
            <person name="Teske A.P."/>
            <person name="Dick G.J."/>
        </authorList>
    </citation>
    <scope>NUCLEOTIDE SEQUENCE [LARGE SCALE GENOMIC DNA]</scope>
    <source>
        <strain evidence="3">SM23_42</strain>
    </source>
</reference>
<dbReference type="EMBL" id="LJUJ01000001">
    <property type="protein sequence ID" value="KPK64870.1"/>
    <property type="molecule type" value="Genomic_DNA"/>
</dbReference>
<dbReference type="AlphaFoldDB" id="A0A0S8FW18"/>
<evidence type="ECO:0008006" key="5">
    <source>
        <dbReference type="Google" id="ProtNLM"/>
    </source>
</evidence>
<feature type="domain" description="RCK N-terminal" evidence="1">
    <location>
        <begin position="1"/>
        <end position="118"/>
    </location>
</feature>
<dbReference type="Pfam" id="PF02254">
    <property type="entry name" value="TrkA_N"/>
    <property type="match status" value="1"/>
</dbReference>
<dbReference type="GO" id="GO:0008324">
    <property type="term" value="F:monoatomic cation transmembrane transporter activity"/>
    <property type="evidence" value="ECO:0007669"/>
    <property type="project" value="InterPro"/>
</dbReference>
<dbReference type="InterPro" id="IPR006037">
    <property type="entry name" value="RCK_C"/>
</dbReference>
<dbReference type="SUPFAM" id="SSF51735">
    <property type="entry name" value="NAD(P)-binding Rossmann-fold domains"/>
    <property type="match status" value="1"/>
</dbReference>
<dbReference type="PROSITE" id="PS51201">
    <property type="entry name" value="RCK_N"/>
    <property type="match status" value="1"/>
</dbReference>
<dbReference type="InterPro" id="IPR050721">
    <property type="entry name" value="Trk_Ktr_HKT_K-transport"/>
</dbReference>
<evidence type="ECO:0000259" key="1">
    <source>
        <dbReference type="PROSITE" id="PS51201"/>
    </source>
</evidence>
<protein>
    <recommendedName>
        <fullName evidence="5">TrkA family potassium uptake protein</fullName>
    </recommendedName>
</protein>
<dbReference type="STRING" id="1703779.AMJ83_01500"/>
<organism evidence="3 4">
    <name type="scientific">candidate division WOR_3 bacterium SM23_42</name>
    <dbReference type="NCBI Taxonomy" id="1703779"/>
    <lineage>
        <taxon>Bacteria</taxon>
        <taxon>Bacteria division WOR-3</taxon>
    </lineage>
</organism>
<evidence type="ECO:0000313" key="3">
    <source>
        <dbReference type="EMBL" id="KPK64870.1"/>
    </source>
</evidence>
<dbReference type="InterPro" id="IPR036291">
    <property type="entry name" value="NAD(P)-bd_dom_sf"/>
</dbReference>
<dbReference type="InterPro" id="IPR003148">
    <property type="entry name" value="RCK_N"/>
</dbReference>
<evidence type="ECO:0000313" key="4">
    <source>
        <dbReference type="Proteomes" id="UP000051373"/>
    </source>
</evidence>
<dbReference type="Gene3D" id="3.30.70.1450">
    <property type="entry name" value="Regulator of K+ conductance, C-terminal domain"/>
    <property type="match status" value="1"/>
</dbReference>
<dbReference type="PANTHER" id="PTHR43833">
    <property type="entry name" value="POTASSIUM CHANNEL PROTEIN 2-RELATED-RELATED"/>
    <property type="match status" value="1"/>
</dbReference>
<dbReference type="InterPro" id="IPR036721">
    <property type="entry name" value="RCK_C_sf"/>
</dbReference>